<sequence>MTLHYVSVLLRKIWSILGLCPLIPILQDFIPINCFIFIQKMSSTSDSCVSTYYSDDDTSSDASEIEEPHLHLDSIIA</sequence>
<evidence type="ECO:0000256" key="1">
    <source>
        <dbReference type="SAM" id="Phobius"/>
    </source>
</evidence>
<accession>A0A3M7QND6</accession>
<keyword evidence="3" id="KW-1185">Reference proteome</keyword>
<dbReference type="Proteomes" id="UP000276133">
    <property type="component" value="Unassembled WGS sequence"/>
</dbReference>
<keyword evidence="1" id="KW-0472">Membrane</keyword>
<dbReference type="EMBL" id="REGN01005653">
    <property type="protein sequence ID" value="RNA12594.1"/>
    <property type="molecule type" value="Genomic_DNA"/>
</dbReference>
<evidence type="ECO:0000313" key="2">
    <source>
        <dbReference type="EMBL" id="RNA12594.1"/>
    </source>
</evidence>
<keyword evidence="1" id="KW-1133">Transmembrane helix</keyword>
<reference evidence="2 3" key="1">
    <citation type="journal article" date="2018" name="Sci. Rep.">
        <title>Genomic signatures of local adaptation to the degree of environmental predictability in rotifers.</title>
        <authorList>
            <person name="Franch-Gras L."/>
            <person name="Hahn C."/>
            <person name="Garcia-Roger E.M."/>
            <person name="Carmona M.J."/>
            <person name="Serra M."/>
            <person name="Gomez A."/>
        </authorList>
    </citation>
    <scope>NUCLEOTIDE SEQUENCE [LARGE SCALE GENOMIC DNA]</scope>
    <source>
        <strain evidence="2">HYR1</strain>
    </source>
</reference>
<comment type="caution">
    <text evidence="2">The sequence shown here is derived from an EMBL/GenBank/DDBJ whole genome shotgun (WGS) entry which is preliminary data.</text>
</comment>
<protein>
    <submittedName>
        <fullName evidence="2">Uncharacterized protein</fullName>
    </submittedName>
</protein>
<keyword evidence="1" id="KW-0812">Transmembrane</keyword>
<name>A0A3M7QND6_BRAPC</name>
<gene>
    <name evidence="2" type="ORF">BpHYR1_009079</name>
</gene>
<evidence type="ECO:0000313" key="3">
    <source>
        <dbReference type="Proteomes" id="UP000276133"/>
    </source>
</evidence>
<organism evidence="2 3">
    <name type="scientific">Brachionus plicatilis</name>
    <name type="common">Marine rotifer</name>
    <name type="synonym">Brachionus muelleri</name>
    <dbReference type="NCBI Taxonomy" id="10195"/>
    <lineage>
        <taxon>Eukaryota</taxon>
        <taxon>Metazoa</taxon>
        <taxon>Spiralia</taxon>
        <taxon>Gnathifera</taxon>
        <taxon>Rotifera</taxon>
        <taxon>Eurotatoria</taxon>
        <taxon>Monogononta</taxon>
        <taxon>Pseudotrocha</taxon>
        <taxon>Ploima</taxon>
        <taxon>Brachionidae</taxon>
        <taxon>Brachionus</taxon>
    </lineage>
</organism>
<feature type="transmembrane region" description="Helical" evidence="1">
    <location>
        <begin position="13"/>
        <end position="38"/>
    </location>
</feature>
<dbReference type="AlphaFoldDB" id="A0A3M7QND6"/>
<proteinExistence type="predicted"/>